<dbReference type="PANTHER" id="PTHR46517:SF1">
    <property type="entry name" value="FRUCTOSE-2,6-BISPHOSPHATASE TIGAR"/>
    <property type="match status" value="1"/>
</dbReference>
<gene>
    <name evidence="2" type="ORF">ACFO60_28920</name>
</gene>
<dbReference type="SUPFAM" id="SSF53254">
    <property type="entry name" value="Phosphoglycerate mutase-like"/>
    <property type="match status" value="1"/>
</dbReference>
<protein>
    <submittedName>
        <fullName evidence="2">Histidine phosphatase family protein</fullName>
    </submittedName>
</protein>
<dbReference type="CDD" id="cd07067">
    <property type="entry name" value="HP_PGM_like"/>
    <property type="match status" value="1"/>
</dbReference>
<dbReference type="PANTHER" id="PTHR46517">
    <property type="entry name" value="FRUCTOSE-2,6-BISPHOSPHATASE TIGAR"/>
    <property type="match status" value="1"/>
</dbReference>
<reference evidence="3" key="1">
    <citation type="journal article" date="2019" name="Int. J. Syst. Evol. Microbiol.">
        <title>The Global Catalogue of Microorganisms (GCM) 10K type strain sequencing project: providing services to taxonomists for standard genome sequencing and annotation.</title>
        <authorList>
            <consortium name="The Broad Institute Genomics Platform"/>
            <consortium name="The Broad Institute Genome Sequencing Center for Infectious Disease"/>
            <person name="Wu L."/>
            <person name="Ma J."/>
        </authorList>
    </citation>
    <scope>NUCLEOTIDE SEQUENCE [LARGE SCALE GENOMIC DNA]</scope>
    <source>
        <strain evidence="3">CGMCC 4.7132</strain>
    </source>
</reference>
<dbReference type="RefSeq" id="WP_380846153.1">
    <property type="nucleotide sequence ID" value="NZ_JBHSFP010000025.1"/>
</dbReference>
<evidence type="ECO:0000313" key="2">
    <source>
        <dbReference type="EMBL" id="MFC4534801.1"/>
    </source>
</evidence>
<dbReference type="InterPro" id="IPR013078">
    <property type="entry name" value="His_Pase_superF_clade-1"/>
</dbReference>
<keyword evidence="3" id="KW-1185">Reference proteome</keyword>
<keyword evidence="1" id="KW-0378">Hydrolase</keyword>
<proteinExistence type="predicted"/>
<name>A0ABV9CNT8_9ACTN</name>
<dbReference type="InterPro" id="IPR029033">
    <property type="entry name" value="His_PPase_superfam"/>
</dbReference>
<dbReference type="InterPro" id="IPR051695">
    <property type="entry name" value="Phosphoglycerate_Mutase"/>
</dbReference>
<sequence>MGVELVYETHSITVDNETGIATGWLPGELSRQGRVLARQLGLRRRDDGLSAVFSSDLRRAMETAELAFSHAAVPLFQDARLRECDYGELNGRPVRELQPLRSRHITEPWPGGQSYLDVVEQTRSFLHDLVRDWNGARLLVIAHSANRWALDHLFHGRPLEDLVDAPFDWRPGWTYHIPDHFGGRGREDLPGGCG</sequence>
<accession>A0ABV9CNT8</accession>
<dbReference type="Pfam" id="PF00300">
    <property type="entry name" value="His_Phos_1"/>
    <property type="match status" value="1"/>
</dbReference>
<dbReference type="Proteomes" id="UP001596004">
    <property type="component" value="Unassembled WGS sequence"/>
</dbReference>
<comment type="caution">
    <text evidence="2">The sequence shown here is derived from an EMBL/GenBank/DDBJ whole genome shotgun (WGS) entry which is preliminary data.</text>
</comment>
<dbReference type="EMBL" id="JBHSFP010000025">
    <property type="protein sequence ID" value="MFC4534801.1"/>
    <property type="molecule type" value="Genomic_DNA"/>
</dbReference>
<dbReference type="Gene3D" id="3.40.50.1240">
    <property type="entry name" value="Phosphoglycerate mutase-like"/>
    <property type="match status" value="1"/>
</dbReference>
<evidence type="ECO:0000256" key="1">
    <source>
        <dbReference type="ARBA" id="ARBA00022801"/>
    </source>
</evidence>
<organism evidence="2 3">
    <name type="scientific">Sphaerisporangium dianthi</name>
    <dbReference type="NCBI Taxonomy" id="1436120"/>
    <lineage>
        <taxon>Bacteria</taxon>
        <taxon>Bacillati</taxon>
        <taxon>Actinomycetota</taxon>
        <taxon>Actinomycetes</taxon>
        <taxon>Streptosporangiales</taxon>
        <taxon>Streptosporangiaceae</taxon>
        <taxon>Sphaerisporangium</taxon>
    </lineage>
</organism>
<evidence type="ECO:0000313" key="3">
    <source>
        <dbReference type="Proteomes" id="UP001596004"/>
    </source>
</evidence>